<comment type="caution">
    <text evidence="2">The sequence shown here is derived from an EMBL/GenBank/DDBJ whole genome shotgun (WGS) entry which is preliminary data.</text>
</comment>
<dbReference type="CDD" id="cd03194">
    <property type="entry name" value="GST_C_3"/>
    <property type="match status" value="1"/>
</dbReference>
<dbReference type="PANTHER" id="PTHR42673">
    <property type="entry name" value="MALEYLACETOACETATE ISOMERASE"/>
    <property type="match status" value="1"/>
</dbReference>
<dbReference type="InterPro" id="IPR040079">
    <property type="entry name" value="Glutathione_S-Trfase"/>
</dbReference>
<proteinExistence type="predicted"/>
<evidence type="ECO:0000313" key="3">
    <source>
        <dbReference type="Proteomes" id="UP001595961"/>
    </source>
</evidence>
<gene>
    <name evidence="2" type="ORF">ACFO5W_06045</name>
</gene>
<feature type="domain" description="GST N-terminal" evidence="1">
    <location>
        <begin position="6"/>
        <end position="86"/>
    </location>
</feature>
<dbReference type="InterPro" id="IPR004045">
    <property type="entry name" value="Glutathione_S-Trfase_N"/>
</dbReference>
<dbReference type="RefSeq" id="WP_266150988.1">
    <property type="nucleotide sequence ID" value="NZ_CP064028.1"/>
</dbReference>
<dbReference type="InterPro" id="IPR036282">
    <property type="entry name" value="Glutathione-S-Trfase_C_sf"/>
</dbReference>
<dbReference type="SFLD" id="SFLDS00019">
    <property type="entry name" value="Glutathione_Transferase_(cytos"/>
    <property type="match status" value="1"/>
</dbReference>
<reference evidence="3" key="1">
    <citation type="journal article" date="2019" name="Int. J. Syst. Evol. Microbiol.">
        <title>The Global Catalogue of Microorganisms (GCM) 10K type strain sequencing project: providing services to taxonomists for standard genome sequencing and annotation.</title>
        <authorList>
            <consortium name="The Broad Institute Genomics Platform"/>
            <consortium name="The Broad Institute Genome Sequencing Center for Infectious Disease"/>
            <person name="Wu L."/>
            <person name="Ma J."/>
        </authorList>
    </citation>
    <scope>NUCLEOTIDE SEQUENCE [LARGE SCALE GENOMIC DNA]</scope>
    <source>
        <strain evidence="3">CCM 4481</strain>
    </source>
</reference>
<dbReference type="Proteomes" id="UP001595961">
    <property type="component" value="Unassembled WGS sequence"/>
</dbReference>
<dbReference type="PANTHER" id="PTHR42673:SF4">
    <property type="entry name" value="MALEYLACETOACETATE ISOMERASE"/>
    <property type="match status" value="1"/>
</dbReference>
<evidence type="ECO:0000259" key="1">
    <source>
        <dbReference type="PROSITE" id="PS50404"/>
    </source>
</evidence>
<keyword evidence="3" id="KW-1185">Reference proteome</keyword>
<organism evidence="2 3">
    <name type="scientific">Dyella halodurans</name>
    <dbReference type="NCBI Taxonomy" id="1920171"/>
    <lineage>
        <taxon>Bacteria</taxon>
        <taxon>Pseudomonadati</taxon>
        <taxon>Pseudomonadota</taxon>
        <taxon>Gammaproteobacteria</taxon>
        <taxon>Lysobacterales</taxon>
        <taxon>Rhodanobacteraceae</taxon>
        <taxon>Dyella</taxon>
    </lineage>
</organism>
<sequence>MTPSIPALYIANKNYSSWSLRPWVLLSELGIPFEEHQVAFDQGSNWSRFRSFSPSGRVPCLQDGDTVVWDSLAITEYLAERHPQVWPSDAVARTWARCAAAEMHSGFATLRDQCGMNCGIRVRLRDIGPALNADIARINELWSEGLSRFGGPFLAGKAFTAVDAFFAPVAFRVQTYGLALDRPAAEYAQRLLALPSMRRWYDAALAETWRDNAHEEETLHFGDVLEDLRQA</sequence>
<dbReference type="CDD" id="cd03043">
    <property type="entry name" value="GST_N_1"/>
    <property type="match status" value="1"/>
</dbReference>
<evidence type="ECO:0000313" key="2">
    <source>
        <dbReference type="EMBL" id="MFC4526196.1"/>
    </source>
</evidence>
<dbReference type="SFLD" id="SFLDG00358">
    <property type="entry name" value="Main_(cytGST)"/>
    <property type="match status" value="1"/>
</dbReference>
<dbReference type="SUPFAM" id="SSF52833">
    <property type="entry name" value="Thioredoxin-like"/>
    <property type="match status" value="1"/>
</dbReference>
<name>A0ABV9BZW4_9GAMM</name>
<accession>A0ABV9BZW4</accession>
<dbReference type="EMBL" id="JBHSGA010000011">
    <property type="protein sequence ID" value="MFC4526196.1"/>
    <property type="molecule type" value="Genomic_DNA"/>
</dbReference>
<dbReference type="SUPFAM" id="SSF47616">
    <property type="entry name" value="GST C-terminal domain-like"/>
    <property type="match status" value="1"/>
</dbReference>
<dbReference type="InterPro" id="IPR036249">
    <property type="entry name" value="Thioredoxin-like_sf"/>
</dbReference>
<protein>
    <submittedName>
        <fullName evidence="2">Glutathione S-transferase family protein</fullName>
    </submittedName>
</protein>
<dbReference type="PROSITE" id="PS50404">
    <property type="entry name" value="GST_NTER"/>
    <property type="match status" value="1"/>
</dbReference>
<dbReference type="Pfam" id="PF13409">
    <property type="entry name" value="GST_N_2"/>
    <property type="match status" value="1"/>
</dbReference>
<dbReference type="Pfam" id="PF13410">
    <property type="entry name" value="GST_C_2"/>
    <property type="match status" value="1"/>
</dbReference>
<dbReference type="Gene3D" id="3.40.30.10">
    <property type="entry name" value="Glutaredoxin"/>
    <property type="match status" value="1"/>
</dbReference>
<dbReference type="Gene3D" id="1.20.1050.10">
    <property type="match status" value="1"/>
</dbReference>